<organism evidence="7 8">
    <name type="scientific">Helicobacter didelphidarum</name>
    <dbReference type="NCBI Taxonomy" id="2040648"/>
    <lineage>
        <taxon>Bacteria</taxon>
        <taxon>Pseudomonadati</taxon>
        <taxon>Campylobacterota</taxon>
        <taxon>Epsilonproteobacteria</taxon>
        <taxon>Campylobacterales</taxon>
        <taxon>Helicobacteraceae</taxon>
        <taxon>Helicobacter</taxon>
    </lineage>
</organism>
<proteinExistence type="inferred from homology"/>
<dbReference type="InterPro" id="IPR027417">
    <property type="entry name" value="P-loop_NTPase"/>
</dbReference>
<comment type="caution">
    <text evidence="7">The sequence shown here is derived from an EMBL/GenBank/DDBJ whole genome shotgun (WGS) entry which is preliminary data.</text>
</comment>
<evidence type="ECO:0000313" key="7">
    <source>
        <dbReference type="EMBL" id="RDU65790.1"/>
    </source>
</evidence>
<reference evidence="7 8" key="1">
    <citation type="submission" date="2018-04" db="EMBL/GenBank/DDBJ databases">
        <title>Novel Campyloabacter and Helicobacter Species and Strains.</title>
        <authorList>
            <person name="Mannion A.J."/>
            <person name="Shen Z."/>
            <person name="Fox J.G."/>
        </authorList>
    </citation>
    <scope>NUCLEOTIDE SEQUENCE [LARGE SCALE GENOMIC DNA]</scope>
    <source>
        <strain evidence="7 8">MIT 17-337</strain>
    </source>
</reference>
<protein>
    <submittedName>
        <fullName evidence="7">Phosphate starvation-inducible protein PhoH</fullName>
    </submittedName>
</protein>
<evidence type="ECO:0000313" key="8">
    <source>
        <dbReference type="Proteomes" id="UP000256379"/>
    </source>
</evidence>
<sequence>MLKILLDTSIILDDTNNLLYLHNMGNELYITDIILEELDKKKDQQSESGYFAREFFRCIANVIKLDSCDNTLPYGTKDFHPSCANTESYFRDSHKEKLEALPLQEESYTNSCITQSFKTSVLEPLLNDLIVTLEFHTQNVHVPISVITRSCYKTQFIDYGFNDARIREIAKDYNLVLLTNDIALRVRSIADNIESYSLKRTQISNPKEINFIHKISLRRDLSDKTSYEESKEFQAITDWHIFEIEECDYTDSVRYLTGKKYFGIKIQKKLEILSLDSLIKEYKPYVLPLNIEQKLAYIILTHTANYLSIITGSTGSGKTLMALQAGITLQKMGVVDGIVYMRNTITANDKEAELGFRKGDEIQKLHYFMYPLFSSINFIIESLKEHSLAKRIEYKGESKGFDKEDATHYFLQKHNIQMLDIAHARGISLHNKFVIFDEVQNASDATIKLIGTRMGEKSRIVFLGDYNQIDHPYLSKSRNGALSLLNKAKNDDFVFGLQFKHTIRSQIARWFDESF</sequence>
<dbReference type="Gene3D" id="3.40.50.300">
    <property type="entry name" value="P-loop containing nucleotide triphosphate hydrolases"/>
    <property type="match status" value="1"/>
</dbReference>
<dbReference type="Pfam" id="PF02562">
    <property type="entry name" value="PhoH"/>
    <property type="match status" value="1"/>
</dbReference>
<comment type="similarity">
    <text evidence="4">In the N-terminal section; belongs to the PINc/VapC protein family.</text>
</comment>
<dbReference type="PANTHER" id="PTHR30473:SF2">
    <property type="entry name" value="PIN DOMAIN-CONTAINING PROTEIN"/>
    <property type="match status" value="1"/>
</dbReference>
<name>A0A3D8IL96_9HELI</name>
<dbReference type="SUPFAM" id="SSF88723">
    <property type="entry name" value="PIN domain-like"/>
    <property type="match status" value="1"/>
</dbReference>
<evidence type="ECO:0000256" key="2">
    <source>
        <dbReference type="ARBA" id="ARBA00022741"/>
    </source>
</evidence>
<dbReference type="AlphaFoldDB" id="A0A3D8IL96"/>
<dbReference type="SUPFAM" id="SSF52540">
    <property type="entry name" value="P-loop containing nucleoside triphosphate hydrolases"/>
    <property type="match status" value="1"/>
</dbReference>
<keyword evidence="3" id="KW-0067">ATP-binding</keyword>
<evidence type="ECO:0000256" key="1">
    <source>
        <dbReference type="ARBA" id="ARBA00010393"/>
    </source>
</evidence>
<dbReference type="Gene3D" id="3.40.50.1010">
    <property type="entry name" value="5'-nuclease"/>
    <property type="match status" value="1"/>
</dbReference>
<dbReference type="PANTHER" id="PTHR30473">
    <property type="entry name" value="PROTEIN PHOH"/>
    <property type="match status" value="1"/>
</dbReference>
<feature type="domain" description="PhoH-like protein" evidence="5">
    <location>
        <begin position="287"/>
        <end position="511"/>
    </location>
</feature>
<dbReference type="GO" id="GO:0005524">
    <property type="term" value="F:ATP binding"/>
    <property type="evidence" value="ECO:0007669"/>
    <property type="project" value="UniProtKB-KW"/>
</dbReference>
<dbReference type="GO" id="GO:0005829">
    <property type="term" value="C:cytosol"/>
    <property type="evidence" value="ECO:0007669"/>
    <property type="project" value="TreeGrafter"/>
</dbReference>
<dbReference type="InterPro" id="IPR051451">
    <property type="entry name" value="PhoH2-like"/>
</dbReference>
<accession>A0A3D8IL96</accession>
<evidence type="ECO:0000259" key="5">
    <source>
        <dbReference type="Pfam" id="PF02562"/>
    </source>
</evidence>
<gene>
    <name evidence="7" type="ORF">CQA53_05720</name>
</gene>
<dbReference type="Proteomes" id="UP000256379">
    <property type="component" value="Unassembled WGS sequence"/>
</dbReference>
<dbReference type="InterPro" id="IPR029060">
    <property type="entry name" value="PIN-like_dom_sf"/>
</dbReference>
<dbReference type="OrthoDB" id="9766527at2"/>
<dbReference type="EMBL" id="NXLQ01000010">
    <property type="protein sequence ID" value="RDU65790.1"/>
    <property type="molecule type" value="Genomic_DNA"/>
</dbReference>
<evidence type="ECO:0000256" key="4">
    <source>
        <dbReference type="ARBA" id="ARBA00046345"/>
    </source>
</evidence>
<dbReference type="InterPro" id="IPR003714">
    <property type="entry name" value="PhoH"/>
</dbReference>
<dbReference type="Pfam" id="PF13638">
    <property type="entry name" value="PIN_4"/>
    <property type="match status" value="1"/>
</dbReference>
<comment type="similarity">
    <text evidence="1">Belongs to the PhoH family.</text>
</comment>
<dbReference type="RefSeq" id="WP_115543066.1">
    <property type="nucleotide sequence ID" value="NZ_NXLQ01000010.1"/>
</dbReference>
<keyword evidence="2" id="KW-0547">Nucleotide-binding</keyword>
<evidence type="ECO:0000259" key="6">
    <source>
        <dbReference type="Pfam" id="PF13638"/>
    </source>
</evidence>
<dbReference type="InterPro" id="IPR002716">
    <property type="entry name" value="PIN_dom"/>
</dbReference>
<feature type="domain" description="PIN" evidence="6">
    <location>
        <begin position="5"/>
        <end position="198"/>
    </location>
</feature>
<evidence type="ECO:0000256" key="3">
    <source>
        <dbReference type="ARBA" id="ARBA00022840"/>
    </source>
</evidence>
<keyword evidence="8" id="KW-1185">Reference proteome</keyword>